<evidence type="ECO:0000313" key="7">
    <source>
        <dbReference type="Proteomes" id="UP001247542"/>
    </source>
</evidence>
<feature type="transmembrane region" description="Helical" evidence="5">
    <location>
        <begin position="168"/>
        <end position="187"/>
    </location>
</feature>
<organism evidence="6 7">
    <name type="scientific">Gleimia hominis</name>
    <dbReference type="NCBI Taxonomy" id="595468"/>
    <lineage>
        <taxon>Bacteria</taxon>
        <taxon>Bacillati</taxon>
        <taxon>Actinomycetota</taxon>
        <taxon>Actinomycetes</taxon>
        <taxon>Actinomycetales</taxon>
        <taxon>Actinomycetaceae</taxon>
        <taxon>Gleimia</taxon>
    </lineage>
</organism>
<dbReference type="RefSeq" id="WP_313272462.1">
    <property type="nucleotide sequence ID" value="NZ_JASXSX010000001.1"/>
</dbReference>
<dbReference type="Proteomes" id="UP001247542">
    <property type="component" value="Unassembled WGS sequence"/>
</dbReference>
<dbReference type="Gene3D" id="1.20.1250.20">
    <property type="entry name" value="MFS general substrate transporter like domains"/>
    <property type="match status" value="2"/>
</dbReference>
<feature type="transmembrane region" description="Helical" evidence="5">
    <location>
        <begin position="12"/>
        <end position="31"/>
    </location>
</feature>
<reference evidence="6 7" key="1">
    <citation type="submission" date="2023-06" db="EMBL/GenBank/DDBJ databases">
        <title>Draft genome sequence of Gleimia hominis type strain CCUG 57540T.</title>
        <authorList>
            <person name="Salva-Serra F."/>
            <person name="Cardew S."/>
            <person name="Jensie Markopoulos S."/>
            <person name="Ohlen M."/>
            <person name="Inganas E."/>
            <person name="Svensson-Stadler L."/>
            <person name="Moore E.R.B."/>
        </authorList>
    </citation>
    <scope>NUCLEOTIDE SEQUENCE [LARGE SCALE GENOMIC DNA]</scope>
    <source>
        <strain evidence="6 7">CCUG 57540</strain>
    </source>
</reference>
<evidence type="ECO:0000256" key="4">
    <source>
        <dbReference type="ARBA" id="ARBA00023136"/>
    </source>
</evidence>
<feature type="transmembrane region" description="Helical" evidence="5">
    <location>
        <begin position="100"/>
        <end position="120"/>
    </location>
</feature>
<feature type="transmembrane region" description="Helical" evidence="5">
    <location>
        <begin position="215"/>
        <end position="232"/>
    </location>
</feature>
<feature type="transmembrane region" description="Helical" evidence="5">
    <location>
        <begin position="305"/>
        <end position="326"/>
    </location>
</feature>
<dbReference type="PANTHER" id="PTHR23514:SF13">
    <property type="entry name" value="INNER MEMBRANE PROTEIN YBJJ"/>
    <property type="match status" value="1"/>
</dbReference>
<feature type="transmembrane region" description="Helical" evidence="5">
    <location>
        <begin position="141"/>
        <end position="162"/>
    </location>
</feature>
<gene>
    <name evidence="6" type="ORF">QS713_03440</name>
</gene>
<proteinExistence type="predicted"/>
<dbReference type="Pfam" id="PF07690">
    <property type="entry name" value="MFS_1"/>
    <property type="match status" value="1"/>
</dbReference>
<keyword evidence="7" id="KW-1185">Reference proteome</keyword>
<name>A0ABU3I9R4_9ACTO</name>
<evidence type="ECO:0000256" key="1">
    <source>
        <dbReference type="ARBA" id="ARBA00004141"/>
    </source>
</evidence>
<evidence type="ECO:0000256" key="3">
    <source>
        <dbReference type="ARBA" id="ARBA00022989"/>
    </source>
</evidence>
<evidence type="ECO:0000256" key="5">
    <source>
        <dbReference type="SAM" id="Phobius"/>
    </source>
</evidence>
<feature type="transmembrane region" description="Helical" evidence="5">
    <location>
        <begin position="281"/>
        <end position="299"/>
    </location>
</feature>
<feature type="transmembrane region" description="Helical" evidence="5">
    <location>
        <begin position="252"/>
        <end position="269"/>
    </location>
</feature>
<feature type="transmembrane region" description="Helical" evidence="5">
    <location>
        <begin position="365"/>
        <end position="384"/>
    </location>
</feature>
<evidence type="ECO:0000256" key="2">
    <source>
        <dbReference type="ARBA" id="ARBA00022692"/>
    </source>
</evidence>
<sequence length="404" mass="42290">MTEKQITRASIATMLTFFLSGLSVASFLARIPTIRSELALEPSRMGLLLLIGSLGSLIALPSSGPVVGRWGPRVTIWGAYAVWATGITGVILAYEARAAGLLAPALAFAQIGIAMANATMNVEGGYVEVVAHRVRMPWYHAAYSVGTVVAALIGAACSYFHIGVAQHLAAVVVCVVLGIVWAGLNYVPQPIIEDLAGTSTRGNKRTSRAWREKRTLLIGVFVLGTGLMEGAANDWLPLAMVDGFHVSDTLGTATLALFLTVLTFTRFASSTLLHRWPVERLVPTLLLIAIGGLIVQAVAPWQALALVGVVAWAIGAALGFPSAASALSKEPAMAAARLSVLSTIGYGAFLAGPPLIGFLAEHLGYRGALGFIAIPVAVSVVLSAQLKDPQEEDPQEGTVGNKPH</sequence>
<keyword evidence="3 5" id="KW-1133">Transmembrane helix</keyword>
<keyword evidence="2 5" id="KW-0812">Transmembrane</keyword>
<feature type="transmembrane region" description="Helical" evidence="5">
    <location>
        <begin position="43"/>
        <end position="62"/>
    </location>
</feature>
<evidence type="ECO:0000313" key="6">
    <source>
        <dbReference type="EMBL" id="MDT3767119.1"/>
    </source>
</evidence>
<feature type="transmembrane region" description="Helical" evidence="5">
    <location>
        <begin position="338"/>
        <end position="359"/>
    </location>
</feature>
<dbReference type="InterPro" id="IPR011701">
    <property type="entry name" value="MFS"/>
</dbReference>
<feature type="transmembrane region" description="Helical" evidence="5">
    <location>
        <begin position="74"/>
        <end position="94"/>
    </location>
</feature>
<dbReference type="InterPro" id="IPR051788">
    <property type="entry name" value="MFS_Transporter"/>
</dbReference>
<protein>
    <submittedName>
        <fullName evidence="6">MFS transporter</fullName>
    </submittedName>
</protein>
<dbReference type="SUPFAM" id="SSF103473">
    <property type="entry name" value="MFS general substrate transporter"/>
    <property type="match status" value="1"/>
</dbReference>
<dbReference type="EMBL" id="JASXSX010000001">
    <property type="protein sequence ID" value="MDT3767119.1"/>
    <property type="molecule type" value="Genomic_DNA"/>
</dbReference>
<dbReference type="PANTHER" id="PTHR23514">
    <property type="entry name" value="BYPASS OF STOP CODON PROTEIN 6"/>
    <property type="match status" value="1"/>
</dbReference>
<dbReference type="InterPro" id="IPR036259">
    <property type="entry name" value="MFS_trans_sf"/>
</dbReference>
<comment type="caution">
    <text evidence="6">The sequence shown here is derived from an EMBL/GenBank/DDBJ whole genome shotgun (WGS) entry which is preliminary data.</text>
</comment>
<accession>A0ABU3I9R4</accession>
<comment type="subcellular location">
    <subcellularLocation>
        <location evidence="1">Membrane</location>
        <topology evidence="1">Multi-pass membrane protein</topology>
    </subcellularLocation>
</comment>
<keyword evidence="4 5" id="KW-0472">Membrane</keyword>